<dbReference type="PANTHER" id="PTHR31151">
    <property type="entry name" value="PROLINE-TRNA LIGASE (DUF1680)"/>
    <property type="match status" value="1"/>
</dbReference>
<dbReference type="HOGENOM" id="CLU_008033_2_0_10"/>
<accession>R9H9U3</accession>
<dbReference type="Pfam" id="PF07944">
    <property type="entry name" value="Beta-AFase-like_GH127_cat"/>
    <property type="match status" value="1"/>
</dbReference>
<evidence type="ECO:0000256" key="1">
    <source>
        <dbReference type="SAM" id="SignalP"/>
    </source>
</evidence>
<dbReference type="InterPro" id="IPR032275">
    <property type="entry name" value="DUF4986"/>
</dbReference>
<dbReference type="Pfam" id="PF20736">
    <property type="entry name" value="Glyco_hydro127M"/>
    <property type="match status" value="1"/>
</dbReference>
<dbReference type="InterPro" id="IPR008928">
    <property type="entry name" value="6-hairpin_glycosidase_sf"/>
</dbReference>
<dbReference type="SUPFAM" id="SSF48208">
    <property type="entry name" value="Six-hairpin glycosidases"/>
    <property type="match status" value="1"/>
</dbReference>
<evidence type="ECO:0000259" key="2">
    <source>
        <dbReference type="Pfam" id="PF07944"/>
    </source>
</evidence>
<dbReference type="PATRIC" id="fig|1235785.3.peg.2671"/>
<evidence type="ECO:0000313" key="5">
    <source>
        <dbReference type="EMBL" id="EOS00807.1"/>
    </source>
</evidence>
<gene>
    <name evidence="5" type="ORF">C799_02658</name>
</gene>
<evidence type="ECO:0000313" key="6">
    <source>
        <dbReference type="Proteomes" id="UP000014207"/>
    </source>
</evidence>
<proteinExistence type="predicted"/>
<evidence type="ECO:0000259" key="3">
    <source>
        <dbReference type="Pfam" id="PF16375"/>
    </source>
</evidence>
<feature type="domain" description="DUF4986" evidence="3">
    <location>
        <begin position="586"/>
        <end position="635"/>
    </location>
</feature>
<sequence length="638" mass="72854">MKFSILFLLCLLCLALRANSQSFYQGQSDQLIKVETKGEYRASAFSLTKVRLLDSEFKRHEELAGKWLRGMDNDRLLLSFRITAGIHTVLNERSKIYQGWESLQCELRGHTLGHVLSSLALMYASTGDAYYSQKGDSLVRGLAEVQGALKRGYISAFPERFVDRAIKGEKVWAPWYTLHKIEAGLLEQYIYCNNRQALDMAIKFAEWAYNKLKPLRKEQLAVMLKSEYGGIGEAFYILYELTGDIRFQQLAGMFYRSEILDPLASGIDNLKGNHANTYIPIVITEARGHEISGEKKKEILSRFFWDRVVEHHTFATGGNSDKEFFFSPDALSKNMGPRSIECCNVYNMLKLTTHLFTWNPDVRLADYYEQALYNQILAAQDPRTGANCYYMSLKPGLFKVYGTREKSFWCCMGTGLESNAKLAEAIYFRDNKGIYVNLFIPSELTWDDKSLVLRQETNYPESEKVRITIVQATGIFLDIRLRYPSWAVDGCSVEVNGKKQKVKVKPGNYISLSRQWKAGDVIEYSLPMRLRLSPANDDPHVAAVCYGPTLLAGAMGTEGLKLPAPYAVNQWAYQNYNVPLSISDTIHVSGKSVEHWVKKLSGESLNFEITDLLTNNKTSLIPFYKLHHQRYILYWKLK</sequence>
<dbReference type="InterPro" id="IPR012878">
    <property type="entry name" value="Beta-AFase-like_GH127_cat"/>
</dbReference>
<feature type="domain" description="Non-reducing end beta-L-arabinofuranosidase-like GH127 middle" evidence="4">
    <location>
        <begin position="433"/>
        <end position="528"/>
    </location>
</feature>
<name>R9H9U3_BACT4</name>
<keyword evidence="1" id="KW-0732">Signal</keyword>
<evidence type="ECO:0000259" key="4">
    <source>
        <dbReference type="Pfam" id="PF20736"/>
    </source>
</evidence>
<reference evidence="5 6" key="1">
    <citation type="submission" date="2013-04" db="EMBL/GenBank/DDBJ databases">
        <title>The Genome Sequence of Bacteroides thetaiotaomicron dnLKV9.</title>
        <authorList>
            <consortium name="The Broad Institute Genomics Platform"/>
            <consortium name="The Broad Institute Genome Sequencing Center for Infectious Disease"/>
            <person name="Earl A."/>
            <person name="Xavier R."/>
            <person name="Kuhn K."/>
            <person name="Stappenbeck T."/>
            <person name="Walker B."/>
            <person name="Young S."/>
            <person name="Zeng Q."/>
            <person name="Gargeya S."/>
            <person name="Fitzgerald M."/>
            <person name="Haas B."/>
            <person name="Abouelleil A."/>
            <person name="Allen A.W."/>
            <person name="Alvarado L."/>
            <person name="Arachchi H.M."/>
            <person name="Berlin A.M."/>
            <person name="Chapman S.B."/>
            <person name="Gainer-Dewar J."/>
            <person name="Goldberg J."/>
            <person name="Griggs A."/>
            <person name="Gujja S."/>
            <person name="Hansen M."/>
            <person name="Howarth C."/>
            <person name="Imamovic A."/>
            <person name="Ireland A."/>
            <person name="Larimer J."/>
            <person name="McCowan C."/>
            <person name="Murphy C."/>
            <person name="Pearson M."/>
            <person name="Poon T.W."/>
            <person name="Priest M."/>
            <person name="Roberts A."/>
            <person name="Saif S."/>
            <person name="Shea T."/>
            <person name="Sisk P."/>
            <person name="Sykes S."/>
            <person name="Wortman J."/>
            <person name="Nusbaum C."/>
            <person name="Birren B."/>
        </authorList>
    </citation>
    <scope>NUCLEOTIDE SEQUENCE [LARGE SCALE GENOMIC DNA]</scope>
    <source>
        <strain evidence="6">dnLKV9</strain>
    </source>
</reference>
<dbReference type="AlphaFoldDB" id="R9H9U3"/>
<comment type="caution">
    <text evidence="5">The sequence shown here is derived from an EMBL/GenBank/DDBJ whole genome shotgun (WGS) entry which is preliminary data.</text>
</comment>
<dbReference type="PANTHER" id="PTHR31151:SF0">
    <property type="entry name" value="PROLINE-TRNA LIGASE (DUF1680)"/>
    <property type="match status" value="1"/>
</dbReference>
<feature type="domain" description="Non-reducing end beta-L-arabinofuranosidase-like GH127 catalytic" evidence="2">
    <location>
        <begin position="49"/>
        <end position="423"/>
    </location>
</feature>
<organism evidence="5 6">
    <name type="scientific">Bacteroides thetaiotaomicron dnLKV9</name>
    <dbReference type="NCBI Taxonomy" id="1235785"/>
    <lineage>
        <taxon>Bacteria</taxon>
        <taxon>Pseudomonadati</taxon>
        <taxon>Bacteroidota</taxon>
        <taxon>Bacteroidia</taxon>
        <taxon>Bacteroidales</taxon>
        <taxon>Bacteroidaceae</taxon>
        <taxon>Bacteroides</taxon>
    </lineage>
</organism>
<feature type="signal peptide" evidence="1">
    <location>
        <begin position="1"/>
        <end position="20"/>
    </location>
</feature>
<feature type="chain" id="PRO_5004482402" evidence="1">
    <location>
        <begin position="21"/>
        <end position="638"/>
    </location>
</feature>
<dbReference type="InterPro" id="IPR049046">
    <property type="entry name" value="Beta-AFase-like_GH127_middle"/>
</dbReference>
<dbReference type="RefSeq" id="WP_016268572.1">
    <property type="nucleotide sequence ID" value="NZ_KE159459.1"/>
</dbReference>
<protein>
    <submittedName>
        <fullName evidence="5">Uncharacterized protein</fullName>
    </submittedName>
</protein>
<dbReference type="Proteomes" id="UP000014207">
    <property type="component" value="Unassembled WGS sequence"/>
</dbReference>
<dbReference type="Pfam" id="PF16375">
    <property type="entry name" value="DUF4986"/>
    <property type="match status" value="1"/>
</dbReference>
<dbReference type="EMBL" id="ASSM01000009">
    <property type="protein sequence ID" value="EOS00807.1"/>
    <property type="molecule type" value="Genomic_DNA"/>
</dbReference>
<dbReference type="GO" id="GO:0005975">
    <property type="term" value="P:carbohydrate metabolic process"/>
    <property type="evidence" value="ECO:0007669"/>
    <property type="project" value="InterPro"/>
</dbReference>